<evidence type="ECO:0000313" key="3">
    <source>
        <dbReference type="Proteomes" id="UP000298030"/>
    </source>
</evidence>
<name>A0A4Y7T0Z4_COPMI</name>
<evidence type="ECO:0000313" key="2">
    <source>
        <dbReference type="EMBL" id="TEB27836.1"/>
    </source>
</evidence>
<feature type="region of interest" description="Disordered" evidence="1">
    <location>
        <begin position="283"/>
        <end position="316"/>
    </location>
</feature>
<accession>A0A4Y7T0Z4</accession>
<organism evidence="2 3">
    <name type="scientific">Coprinellus micaceus</name>
    <name type="common">Glistening ink-cap mushroom</name>
    <name type="synonym">Coprinus micaceus</name>
    <dbReference type="NCBI Taxonomy" id="71717"/>
    <lineage>
        <taxon>Eukaryota</taxon>
        <taxon>Fungi</taxon>
        <taxon>Dikarya</taxon>
        <taxon>Basidiomycota</taxon>
        <taxon>Agaricomycotina</taxon>
        <taxon>Agaricomycetes</taxon>
        <taxon>Agaricomycetidae</taxon>
        <taxon>Agaricales</taxon>
        <taxon>Agaricineae</taxon>
        <taxon>Psathyrellaceae</taxon>
        <taxon>Coprinellus</taxon>
    </lineage>
</organism>
<gene>
    <name evidence="2" type="ORF">FA13DRAFT_1712347</name>
</gene>
<dbReference type="Proteomes" id="UP000298030">
    <property type="component" value="Unassembled WGS sequence"/>
</dbReference>
<dbReference type="AlphaFoldDB" id="A0A4Y7T0Z4"/>
<feature type="compositionally biased region" description="Low complexity" evidence="1">
    <location>
        <begin position="63"/>
        <end position="80"/>
    </location>
</feature>
<sequence length="353" mass="38870">MRLVPDVSGDDRLAYWVKQKKVAREGGGSRIFSRTRRAFSEDGWDSPVLDCSSNPGAREQVSILPGSSLSPVSGVGPGSLQKYMREHPRDPYTHSSEGKTQAYRGPGRQRRVSTSNIIPWEREHDTDSNRFIGVALSDGYGGKGIVLPPCARIAPSTPSTLHPARLAMKLIPFLLSHGPSLARLSTFLLPPHIHDASKHTEDIRTIPLPVLVVNNVDSDPCSNPSQAASNQQVLLSLDGVLSDVRTLVNPFACWSRVFRPNVALAYDDEELRVAQRWDRLRKKTGWGPVGTGSPDLRDTRPHEQTESPPCNEEDVQEIEVECSIQPVMAAMTSFGIPGDKGSGCLDLRRNERR</sequence>
<reference evidence="2 3" key="1">
    <citation type="journal article" date="2019" name="Nat. Ecol. Evol.">
        <title>Megaphylogeny resolves global patterns of mushroom evolution.</title>
        <authorList>
            <person name="Varga T."/>
            <person name="Krizsan K."/>
            <person name="Foldi C."/>
            <person name="Dima B."/>
            <person name="Sanchez-Garcia M."/>
            <person name="Sanchez-Ramirez S."/>
            <person name="Szollosi G.J."/>
            <person name="Szarkandi J.G."/>
            <person name="Papp V."/>
            <person name="Albert L."/>
            <person name="Andreopoulos W."/>
            <person name="Angelini C."/>
            <person name="Antonin V."/>
            <person name="Barry K.W."/>
            <person name="Bougher N.L."/>
            <person name="Buchanan P."/>
            <person name="Buyck B."/>
            <person name="Bense V."/>
            <person name="Catcheside P."/>
            <person name="Chovatia M."/>
            <person name="Cooper J."/>
            <person name="Damon W."/>
            <person name="Desjardin D."/>
            <person name="Finy P."/>
            <person name="Geml J."/>
            <person name="Haridas S."/>
            <person name="Hughes K."/>
            <person name="Justo A."/>
            <person name="Karasinski D."/>
            <person name="Kautmanova I."/>
            <person name="Kiss B."/>
            <person name="Kocsube S."/>
            <person name="Kotiranta H."/>
            <person name="LaButti K.M."/>
            <person name="Lechner B.E."/>
            <person name="Liimatainen K."/>
            <person name="Lipzen A."/>
            <person name="Lukacs Z."/>
            <person name="Mihaltcheva S."/>
            <person name="Morgado L.N."/>
            <person name="Niskanen T."/>
            <person name="Noordeloos M.E."/>
            <person name="Ohm R.A."/>
            <person name="Ortiz-Santana B."/>
            <person name="Ovrebo C."/>
            <person name="Racz N."/>
            <person name="Riley R."/>
            <person name="Savchenko A."/>
            <person name="Shiryaev A."/>
            <person name="Soop K."/>
            <person name="Spirin V."/>
            <person name="Szebenyi C."/>
            <person name="Tomsovsky M."/>
            <person name="Tulloss R.E."/>
            <person name="Uehling J."/>
            <person name="Grigoriev I.V."/>
            <person name="Vagvolgyi C."/>
            <person name="Papp T."/>
            <person name="Martin F.M."/>
            <person name="Miettinen O."/>
            <person name="Hibbett D.S."/>
            <person name="Nagy L.G."/>
        </authorList>
    </citation>
    <scope>NUCLEOTIDE SEQUENCE [LARGE SCALE GENOMIC DNA]</scope>
    <source>
        <strain evidence="2 3">FP101781</strain>
    </source>
</reference>
<proteinExistence type="predicted"/>
<keyword evidence="3" id="KW-1185">Reference proteome</keyword>
<evidence type="ECO:0000256" key="1">
    <source>
        <dbReference type="SAM" id="MobiDB-lite"/>
    </source>
</evidence>
<dbReference type="EMBL" id="QPFP01000037">
    <property type="protein sequence ID" value="TEB27836.1"/>
    <property type="molecule type" value="Genomic_DNA"/>
</dbReference>
<protein>
    <submittedName>
        <fullName evidence="2">Uncharacterized protein</fullName>
    </submittedName>
</protein>
<feature type="compositionally biased region" description="Basic and acidic residues" evidence="1">
    <location>
        <begin position="83"/>
        <end position="92"/>
    </location>
</feature>
<feature type="compositionally biased region" description="Basic and acidic residues" evidence="1">
    <location>
        <begin position="295"/>
        <end position="305"/>
    </location>
</feature>
<comment type="caution">
    <text evidence="2">The sequence shown here is derived from an EMBL/GenBank/DDBJ whole genome shotgun (WGS) entry which is preliminary data.</text>
</comment>
<feature type="region of interest" description="Disordered" evidence="1">
    <location>
        <begin position="63"/>
        <end position="111"/>
    </location>
</feature>